<comment type="caution">
    <text evidence="2">The sequence shown here is derived from an EMBL/GenBank/DDBJ whole genome shotgun (WGS) entry which is preliminary data.</text>
</comment>
<dbReference type="Proteomes" id="UP001501470">
    <property type="component" value="Unassembled WGS sequence"/>
</dbReference>
<gene>
    <name evidence="2" type="ORF">GCM10009827_108230</name>
</gene>
<feature type="chain" id="PRO_5045670080" description="Secreted protein" evidence="1">
    <location>
        <begin position="28"/>
        <end position="132"/>
    </location>
</feature>
<evidence type="ECO:0000313" key="3">
    <source>
        <dbReference type="Proteomes" id="UP001501470"/>
    </source>
</evidence>
<feature type="signal peptide" evidence="1">
    <location>
        <begin position="1"/>
        <end position="27"/>
    </location>
</feature>
<organism evidence="2 3">
    <name type="scientific">Dactylosporangium maewongense</name>
    <dbReference type="NCBI Taxonomy" id="634393"/>
    <lineage>
        <taxon>Bacteria</taxon>
        <taxon>Bacillati</taxon>
        <taxon>Actinomycetota</taxon>
        <taxon>Actinomycetes</taxon>
        <taxon>Micromonosporales</taxon>
        <taxon>Micromonosporaceae</taxon>
        <taxon>Dactylosporangium</taxon>
    </lineage>
</organism>
<keyword evidence="3" id="KW-1185">Reference proteome</keyword>
<reference evidence="3" key="1">
    <citation type="journal article" date="2019" name="Int. J. Syst. Evol. Microbiol.">
        <title>The Global Catalogue of Microorganisms (GCM) 10K type strain sequencing project: providing services to taxonomists for standard genome sequencing and annotation.</title>
        <authorList>
            <consortium name="The Broad Institute Genomics Platform"/>
            <consortium name="The Broad Institute Genome Sequencing Center for Infectious Disease"/>
            <person name="Wu L."/>
            <person name="Ma J."/>
        </authorList>
    </citation>
    <scope>NUCLEOTIDE SEQUENCE [LARGE SCALE GENOMIC DNA]</scope>
    <source>
        <strain evidence="3">JCM 15933</strain>
    </source>
</reference>
<proteinExistence type="predicted"/>
<keyword evidence="1" id="KW-0732">Signal</keyword>
<dbReference type="RefSeq" id="WP_344513776.1">
    <property type="nucleotide sequence ID" value="NZ_BAAAQD010000041.1"/>
</dbReference>
<accession>A0ABP4NVQ7</accession>
<evidence type="ECO:0000256" key="1">
    <source>
        <dbReference type="SAM" id="SignalP"/>
    </source>
</evidence>
<name>A0ABP4NVQ7_9ACTN</name>
<evidence type="ECO:0000313" key="2">
    <source>
        <dbReference type="EMBL" id="GAA1568852.1"/>
    </source>
</evidence>
<protein>
    <recommendedName>
        <fullName evidence="4">Secreted protein</fullName>
    </recommendedName>
</protein>
<dbReference type="EMBL" id="BAAAQD010000041">
    <property type="protein sequence ID" value="GAA1568852.1"/>
    <property type="molecule type" value="Genomic_DNA"/>
</dbReference>
<sequence>MSIIRKSVVVLAMAGALAAVLATPAHAAIGPDQPGDSYQSELAQQSFTRFFPYGEHLENCQLGGDTSYVEFQYTDAATNRTVQSKLWNPGPEGNCIRWKHLDAKEDTAFYFKSCVRYWTGAQHCAPPVKGIS</sequence>
<evidence type="ECO:0008006" key="4">
    <source>
        <dbReference type="Google" id="ProtNLM"/>
    </source>
</evidence>